<dbReference type="Pfam" id="PF03151">
    <property type="entry name" value="TPT"/>
    <property type="match status" value="1"/>
</dbReference>
<feature type="transmembrane region" description="Helical" evidence="6">
    <location>
        <begin position="453"/>
        <end position="471"/>
    </location>
</feature>
<dbReference type="SUPFAM" id="SSF103481">
    <property type="entry name" value="Multidrug resistance efflux transporter EmrE"/>
    <property type="match status" value="1"/>
</dbReference>
<accession>A0A1E3HRC8</accession>
<reference evidence="8 9" key="1">
    <citation type="submission" date="2016-06" db="EMBL/GenBank/DDBJ databases">
        <title>Evolution of pathogenesis and genome organization in the Tremellales.</title>
        <authorList>
            <person name="Cuomo C."/>
            <person name="Litvintseva A."/>
            <person name="Heitman J."/>
            <person name="Chen Y."/>
            <person name="Sun S."/>
            <person name="Springer D."/>
            <person name="Dromer F."/>
            <person name="Young S."/>
            <person name="Zeng Q."/>
            <person name="Chapman S."/>
            <person name="Gujja S."/>
            <person name="Saif S."/>
            <person name="Birren B."/>
        </authorList>
    </citation>
    <scope>NUCLEOTIDE SEQUENCE [LARGE SCALE GENOMIC DNA]</scope>
    <source>
        <strain evidence="8 9">CBS 6039</strain>
    </source>
</reference>
<evidence type="ECO:0000259" key="7">
    <source>
        <dbReference type="Pfam" id="PF03151"/>
    </source>
</evidence>
<keyword evidence="2 6" id="KW-0812">Transmembrane</keyword>
<sequence length="580" mass="61363">MSTASDAPLEGSSSSTSLSGMGIHFPPSSPSPLLPALSPFPPPGKSKEGYGEGMQRSLSDDGNGKDGVPDASGGGGAASLTSTAMSHSYSNPGPIPALSNANANLPPFAAPVPVHKQSSLHPTYTSTPPRPRTISPRPAASHSFSPSGQHSHPQAQESSPQGFASSTAYGAMQSEAARGRVISPQKDPGAPSPLDPPSSSSASSAYASANAYDASNPYSSPSSTPLRSHHHNHHNNGSSSKEKYQSLFPLTGEDSHLGSSPTVHQEKVKFTDSTTFWLGLYFFFNLGLTLYNKALLMSFRFPYTLTGLHALSGSAGCYIALERGAFVPARLTQRENLILAAFSVLYTVNIAISNVSLQLVSIPFHQVVRASTPLFTIFISLIFLGTRFSLIKLVSLLPVVAGVGFATYGDYSFTAWGLILTLLGTFLAALKTVVTNLIQTGSGGRLKLHPLDLLMRMSPLAFIQCVLYAWHNGELEHVRAYGATQMTRTKAVALLVNGVIACGLNIVSFTANKKAGALTMTVSANCKQVLTIALAVVLFGYTITPTNSIGILLTLVGGAWYGWVEFQEKKKKTTKLSERS</sequence>
<feature type="domain" description="Sugar phosphate transporter" evidence="7">
    <location>
        <begin position="276"/>
        <end position="561"/>
    </location>
</feature>
<evidence type="ECO:0000313" key="8">
    <source>
        <dbReference type="EMBL" id="ODN78001.1"/>
    </source>
</evidence>
<dbReference type="GeneID" id="30156399"/>
<feature type="transmembrane region" description="Helical" evidence="6">
    <location>
        <begin position="337"/>
        <end position="362"/>
    </location>
</feature>
<evidence type="ECO:0000256" key="4">
    <source>
        <dbReference type="ARBA" id="ARBA00023136"/>
    </source>
</evidence>
<feature type="compositionally biased region" description="Basic and acidic residues" evidence="5">
    <location>
        <begin position="58"/>
        <end position="68"/>
    </location>
</feature>
<evidence type="ECO:0000256" key="2">
    <source>
        <dbReference type="ARBA" id="ARBA00022692"/>
    </source>
</evidence>
<dbReference type="InterPro" id="IPR037185">
    <property type="entry name" value="EmrE-like"/>
</dbReference>
<feature type="transmembrane region" description="Helical" evidence="6">
    <location>
        <begin position="524"/>
        <end position="543"/>
    </location>
</feature>
<evidence type="ECO:0000256" key="3">
    <source>
        <dbReference type="ARBA" id="ARBA00022989"/>
    </source>
</evidence>
<dbReference type="EMBL" id="AWGJ01000007">
    <property type="protein sequence ID" value="ODN78001.1"/>
    <property type="molecule type" value="Genomic_DNA"/>
</dbReference>
<feature type="transmembrane region" description="Helical" evidence="6">
    <location>
        <begin position="491"/>
        <end position="512"/>
    </location>
</feature>
<dbReference type="OrthoDB" id="10261634at2759"/>
<comment type="subcellular location">
    <subcellularLocation>
        <location evidence="1">Membrane</location>
        <topology evidence="1">Multi-pass membrane protein</topology>
    </subcellularLocation>
</comment>
<feature type="compositionally biased region" description="Polar residues" evidence="5">
    <location>
        <begin position="142"/>
        <end position="168"/>
    </location>
</feature>
<feature type="region of interest" description="Disordered" evidence="5">
    <location>
        <begin position="1"/>
        <end position="242"/>
    </location>
</feature>
<keyword evidence="9" id="KW-1185">Reference proteome</keyword>
<feature type="compositionally biased region" description="Low complexity" evidence="5">
    <location>
        <begin position="96"/>
        <end position="114"/>
    </location>
</feature>
<dbReference type="AlphaFoldDB" id="A0A1E3HRC8"/>
<keyword evidence="4 6" id="KW-0472">Membrane</keyword>
<comment type="caution">
    <text evidence="8">The sequence shown here is derived from an EMBL/GenBank/DDBJ whole genome shotgun (WGS) entry which is preliminary data.</text>
</comment>
<dbReference type="InterPro" id="IPR004853">
    <property type="entry name" value="Sugar_P_trans_dom"/>
</dbReference>
<dbReference type="InterPro" id="IPR050186">
    <property type="entry name" value="TPT_transporter"/>
</dbReference>
<protein>
    <recommendedName>
        <fullName evidence="7">Sugar phosphate transporter domain-containing protein</fullName>
    </recommendedName>
</protein>
<dbReference type="GO" id="GO:0016020">
    <property type="term" value="C:membrane"/>
    <property type="evidence" value="ECO:0007669"/>
    <property type="project" value="UniProtKB-SubCell"/>
</dbReference>
<dbReference type="PANTHER" id="PTHR11132">
    <property type="entry name" value="SOLUTE CARRIER FAMILY 35"/>
    <property type="match status" value="1"/>
</dbReference>
<dbReference type="RefSeq" id="XP_018993237.1">
    <property type="nucleotide sequence ID" value="XM_019139294.1"/>
</dbReference>
<feature type="transmembrane region" description="Helical" evidence="6">
    <location>
        <begin position="413"/>
        <end position="433"/>
    </location>
</feature>
<keyword evidence="3 6" id="KW-1133">Transmembrane helix</keyword>
<feature type="transmembrane region" description="Helical" evidence="6">
    <location>
        <begin position="274"/>
        <end position="291"/>
    </location>
</feature>
<feature type="compositionally biased region" description="Pro residues" evidence="5">
    <location>
        <begin position="27"/>
        <end position="44"/>
    </location>
</feature>
<evidence type="ECO:0000313" key="9">
    <source>
        <dbReference type="Proteomes" id="UP000094065"/>
    </source>
</evidence>
<feature type="compositionally biased region" description="Low complexity" evidence="5">
    <location>
        <begin position="197"/>
        <end position="220"/>
    </location>
</feature>
<evidence type="ECO:0000256" key="5">
    <source>
        <dbReference type="SAM" id="MobiDB-lite"/>
    </source>
</evidence>
<organism evidence="8 9">
    <name type="scientific">Cryptococcus amylolentus CBS 6039</name>
    <dbReference type="NCBI Taxonomy" id="1295533"/>
    <lineage>
        <taxon>Eukaryota</taxon>
        <taxon>Fungi</taxon>
        <taxon>Dikarya</taxon>
        <taxon>Basidiomycota</taxon>
        <taxon>Agaricomycotina</taxon>
        <taxon>Tremellomycetes</taxon>
        <taxon>Tremellales</taxon>
        <taxon>Cryptococcaceae</taxon>
        <taxon>Cryptococcus</taxon>
    </lineage>
</organism>
<feature type="compositionally biased region" description="Low complexity" evidence="5">
    <location>
        <begin position="122"/>
        <end position="141"/>
    </location>
</feature>
<gene>
    <name evidence="8" type="ORF">L202_05090</name>
</gene>
<feature type="transmembrane region" description="Helical" evidence="6">
    <location>
        <begin position="374"/>
        <end position="401"/>
    </location>
</feature>
<name>A0A1E3HRC8_9TREE</name>
<evidence type="ECO:0000256" key="1">
    <source>
        <dbReference type="ARBA" id="ARBA00004141"/>
    </source>
</evidence>
<proteinExistence type="predicted"/>
<evidence type="ECO:0000256" key="6">
    <source>
        <dbReference type="SAM" id="Phobius"/>
    </source>
</evidence>
<dbReference type="Proteomes" id="UP000094065">
    <property type="component" value="Unassembled WGS sequence"/>
</dbReference>